<dbReference type="InterPro" id="IPR050406">
    <property type="entry name" value="FGGY_Carb_Kinase"/>
</dbReference>
<reference evidence="8" key="1">
    <citation type="journal article" date="2019" name="Int. J. Syst. Evol. Microbiol.">
        <title>The Global Catalogue of Microorganisms (GCM) 10K type strain sequencing project: providing services to taxonomists for standard genome sequencing and annotation.</title>
        <authorList>
            <consortium name="The Broad Institute Genomics Platform"/>
            <consortium name="The Broad Institute Genome Sequencing Center for Infectious Disease"/>
            <person name="Wu L."/>
            <person name="Ma J."/>
        </authorList>
    </citation>
    <scope>NUCLEOTIDE SEQUENCE [LARGE SCALE GENOMIC DNA]</scope>
    <source>
        <strain evidence="8">CCUG 56756</strain>
    </source>
</reference>
<dbReference type="InterPro" id="IPR018483">
    <property type="entry name" value="Carb_kinase_FGGY_CS"/>
</dbReference>
<dbReference type="InterPro" id="IPR043129">
    <property type="entry name" value="ATPase_NBD"/>
</dbReference>
<organism evidence="7 8">
    <name type="scientific">Metaplanococcus flavidus</name>
    <dbReference type="NCBI Taxonomy" id="569883"/>
    <lineage>
        <taxon>Bacteria</taxon>
        <taxon>Bacillati</taxon>
        <taxon>Bacillota</taxon>
        <taxon>Bacilli</taxon>
        <taxon>Bacillales</taxon>
        <taxon>Caryophanaceae</taxon>
        <taxon>Metaplanococcus</taxon>
    </lineage>
</organism>
<keyword evidence="8" id="KW-1185">Reference proteome</keyword>
<dbReference type="InterPro" id="IPR000577">
    <property type="entry name" value="Carb_kinase_FGGY"/>
</dbReference>
<gene>
    <name evidence="7" type="ORF">ACFQ1X_02120</name>
</gene>
<evidence type="ECO:0000313" key="7">
    <source>
        <dbReference type="EMBL" id="MFD1030233.1"/>
    </source>
</evidence>
<dbReference type="EC" id="2.7.1.-" evidence="7"/>
<evidence type="ECO:0000256" key="4">
    <source>
        <dbReference type="RuleBase" id="RU003733"/>
    </source>
</evidence>
<dbReference type="CDD" id="cd07805">
    <property type="entry name" value="ASKHA_NBD_FGGY_CvXK-like"/>
    <property type="match status" value="1"/>
</dbReference>
<dbReference type="PANTHER" id="PTHR43095">
    <property type="entry name" value="SUGAR KINASE"/>
    <property type="match status" value="1"/>
</dbReference>
<sequence length="491" mass="54835">MEYVAAFDLGTTAIKGILLSRDGEIQAECSIVIETYYRSNNIVEQNPEEWWEAVKKIVRKWFVDKKINPESIKAITFSGQMEDVILIDEQSETTNAVLYADTRAYKEADIIKEAFPDFKKITGNNVTSSSPIAKMLWLKANKKLKDNSRYNIVFSAKDYIIFKLTGSIVTDSVTGATTGIMDLKRRKWELGVLEKLEIEEFILPRLLNPQEEAGKLSEEGAKQSGFLPNTPVLCGAGDAGASTLGAGATNVGDCYMYLGTTGWVAISSESTYFQEQGLFTLAHVVPELTITIAPLLNIGNVHAWAMKTFLGNEDYDEFEESIQSSPIGANGLIFLPYLNGERGPIQDINAKGSYWGITHKTQKNDFTRAALEGVSYSLFQVTKILMKENSLSSITLIGGGAKSKVWCQLLADISNVTVKVPNNSEYLPSIGIGATAFQYLGWIEDYKLFIQQKIENSSSKIYYPIKKNHEIYSNIFKQYLKLYPAMKRIYE</sequence>
<dbReference type="GO" id="GO:0016301">
    <property type="term" value="F:kinase activity"/>
    <property type="evidence" value="ECO:0007669"/>
    <property type="project" value="UniProtKB-KW"/>
</dbReference>
<comment type="caution">
    <text evidence="7">The sequence shown here is derived from an EMBL/GenBank/DDBJ whole genome shotgun (WGS) entry which is preliminary data.</text>
</comment>
<evidence type="ECO:0000256" key="1">
    <source>
        <dbReference type="ARBA" id="ARBA00009156"/>
    </source>
</evidence>
<dbReference type="Pfam" id="PF02782">
    <property type="entry name" value="FGGY_C"/>
    <property type="match status" value="1"/>
</dbReference>
<evidence type="ECO:0000259" key="5">
    <source>
        <dbReference type="Pfam" id="PF00370"/>
    </source>
</evidence>
<evidence type="ECO:0000256" key="2">
    <source>
        <dbReference type="ARBA" id="ARBA00022679"/>
    </source>
</evidence>
<feature type="domain" description="Carbohydrate kinase FGGY N-terminal" evidence="5">
    <location>
        <begin position="3"/>
        <end position="245"/>
    </location>
</feature>
<dbReference type="PIRSF" id="PIRSF000538">
    <property type="entry name" value="GlpK"/>
    <property type="match status" value="1"/>
</dbReference>
<dbReference type="InterPro" id="IPR018485">
    <property type="entry name" value="FGGY_C"/>
</dbReference>
<accession>A0ABW3L6I8</accession>
<dbReference type="Pfam" id="PF00370">
    <property type="entry name" value="FGGY_N"/>
    <property type="match status" value="1"/>
</dbReference>
<feature type="domain" description="Carbohydrate kinase FGGY C-terminal" evidence="6">
    <location>
        <begin position="255"/>
        <end position="425"/>
    </location>
</feature>
<name>A0ABW3L6I8_9BACL</name>
<evidence type="ECO:0000313" key="8">
    <source>
        <dbReference type="Proteomes" id="UP001597109"/>
    </source>
</evidence>
<dbReference type="SUPFAM" id="SSF53067">
    <property type="entry name" value="Actin-like ATPase domain"/>
    <property type="match status" value="2"/>
</dbReference>
<comment type="similarity">
    <text evidence="1 4">Belongs to the FGGY kinase family.</text>
</comment>
<evidence type="ECO:0000259" key="6">
    <source>
        <dbReference type="Pfam" id="PF02782"/>
    </source>
</evidence>
<dbReference type="RefSeq" id="WP_144840488.1">
    <property type="nucleotide sequence ID" value="NZ_JBHTKI010000003.1"/>
</dbReference>
<dbReference type="PROSITE" id="PS00445">
    <property type="entry name" value="FGGY_KINASES_2"/>
    <property type="match status" value="1"/>
</dbReference>
<evidence type="ECO:0000256" key="3">
    <source>
        <dbReference type="ARBA" id="ARBA00022777"/>
    </source>
</evidence>
<keyword evidence="2 4" id="KW-0808">Transferase</keyword>
<dbReference type="Gene3D" id="3.30.420.40">
    <property type="match status" value="2"/>
</dbReference>
<dbReference type="PANTHER" id="PTHR43095:SF5">
    <property type="entry name" value="XYLULOSE KINASE"/>
    <property type="match status" value="1"/>
</dbReference>
<dbReference type="InterPro" id="IPR018484">
    <property type="entry name" value="FGGY_N"/>
</dbReference>
<protein>
    <submittedName>
        <fullName evidence="7">FGGY-family carbohydrate kinase</fullName>
        <ecNumber evidence="7">2.7.1.-</ecNumber>
    </submittedName>
</protein>
<dbReference type="EMBL" id="JBHTKI010000003">
    <property type="protein sequence ID" value="MFD1030233.1"/>
    <property type="molecule type" value="Genomic_DNA"/>
</dbReference>
<proteinExistence type="inferred from homology"/>
<keyword evidence="3 4" id="KW-0418">Kinase</keyword>
<dbReference type="Proteomes" id="UP001597109">
    <property type="component" value="Unassembled WGS sequence"/>
</dbReference>